<evidence type="ECO:0000313" key="2">
    <source>
        <dbReference type="Proteomes" id="UP000193244"/>
    </source>
</evidence>
<dbReference type="Proteomes" id="UP000193244">
    <property type="component" value="Unassembled WGS sequence"/>
</dbReference>
<name>A0A1X7K1Q2_9MICO</name>
<sequence length="162" mass="18073">MADEKRKVRRLTFKPDSIILVESSFVRGFESNTAEPAASVAYEVTSAQYRTDNDHIQIVTECRVNLHYRDDPDALIATLRSKYALTLIASKNIRDEDAKSGALMPGQSMGVRLLHPYHRSRIAELSSLTGMTAFELPITWEETVKDAERSVNGTLDSGVESL</sequence>
<organism evidence="1 2">
    <name type="scientific">Agreia pratensis</name>
    <dbReference type="NCBI Taxonomy" id="150121"/>
    <lineage>
        <taxon>Bacteria</taxon>
        <taxon>Bacillati</taxon>
        <taxon>Actinomycetota</taxon>
        <taxon>Actinomycetes</taxon>
        <taxon>Micrococcales</taxon>
        <taxon>Microbacteriaceae</taxon>
        <taxon>Agreia</taxon>
    </lineage>
</organism>
<reference evidence="2" key="1">
    <citation type="submission" date="2017-04" db="EMBL/GenBank/DDBJ databases">
        <authorList>
            <person name="Varghese N."/>
            <person name="Submissions S."/>
        </authorList>
    </citation>
    <scope>NUCLEOTIDE SEQUENCE [LARGE SCALE GENOMIC DNA]</scope>
    <source>
        <strain evidence="2">VKM Ac-2510</strain>
    </source>
</reference>
<dbReference type="RefSeq" id="WP_085485548.1">
    <property type="nucleotide sequence ID" value="NZ_FXAY01000003.1"/>
</dbReference>
<protein>
    <submittedName>
        <fullName evidence="1">Uncharacterized protein</fullName>
    </submittedName>
</protein>
<dbReference type="STRING" id="150121.SAMN06296010_1992"/>
<dbReference type="EMBL" id="FXAY01000003">
    <property type="protein sequence ID" value="SMG34809.1"/>
    <property type="molecule type" value="Genomic_DNA"/>
</dbReference>
<dbReference type="AlphaFoldDB" id="A0A1X7K1Q2"/>
<evidence type="ECO:0000313" key="1">
    <source>
        <dbReference type="EMBL" id="SMG34809.1"/>
    </source>
</evidence>
<accession>A0A1X7K1Q2</accession>
<proteinExistence type="predicted"/>
<keyword evidence="2" id="KW-1185">Reference proteome</keyword>
<gene>
    <name evidence="1" type="ORF">SAMN06296010_1992</name>
</gene>